<protein>
    <submittedName>
        <fullName evidence="2">SEC-C motif-containing protein</fullName>
    </submittedName>
</protein>
<sequence length="435" mass="50311">MNDFKYNDLIEQYTDDFTSQLVEESVDETLSTLSLQRVPKSNKLSDCLDAYTKDSLCTLAEINGIPVKKSWNKAKMVETLSQKISGTYNERVCFFNDLQIELLQLFVDGKFSNTDLSRRETMFFLAVYPAAVKLGLLFSKDSSDQLISVHSTELADALRQLKSIRKSERVQRFVHIQRLLELAIDLYGIVSKDFLLTLYRKAYPEEPFGLNDYQTFFILVNILMVEDTYYSLEDDYIASKAFNTIEDAEAFRLGSESYFKKEYYIPSREILLSWIGTDFRAQEKSYKQLEKFVRDVSKDHGNAMEILTFHLKIGSGFKSVVEELDDFSVLFFQNPKQADRFVELYADAANHSREWQLHGYTRIEMRDRFEGVMYDPDKMDASLLIRNKAASHFSSDNFLETTPVQKPVTNPYKNVSRNDPCPCGSGKKFKKCCGR</sequence>
<dbReference type="RefSeq" id="WP_177165450.1">
    <property type="nucleotide sequence ID" value="NZ_BJUX01000010.1"/>
</dbReference>
<dbReference type="AlphaFoldDB" id="A0A1H7S9L8"/>
<dbReference type="Proteomes" id="UP000198548">
    <property type="component" value="Unassembled WGS sequence"/>
</dbReference>
<organism evidence="2 3">
    <name type="scientific">Alkalibacterium putridalgicola</name>
    <dbReference type="NCBI Taxonomy" id="426703"/>
    <lineage>
        <taxon>Bacteria</taxon>
        <taxon>Bacillati</taxon>
        <taxon>Bacillota</taxon>
        <taxon>Bacilli</taxon>
        <taxon>Lactobacillales</taxon>
        <taxon>Carnobacteriaceae</taxon>
        <taxon>Alkalibacterium</taxon>
    </lineage>
</organism>
<dbReference type="EMBL" id="BJUX01000010">
    <property type="protein sequence ID" value="GEK89107.1"/>
    <property type="molecule type" value="Genomic_DNA"/>
</dbReference>
<dbReference type="InterPro" id="IPR004027">
    <property type="entry name" value="SEC_C_motif"/>
</dbReference>
<gene>
    <name evidence="1" type="ORF">APU01nite_11460</name>
    <name evidence="2" type="ORF">SAMN04488100_10757</name>
</gene>
<evidence type="ECO:0000313" key="4">
    <source>
        <dbReference type="Proteomes" id="UP000321425"/>
    </source>
</evidence>
<keyword evidence="4" id="KW-1185">Reference proteome</keyword>
<reference evidence="2 3" key="1">
    <citation type="submission" date="2016-10" db="EMBL/GenBank/DDBJ databases">
        <authorList>
            <person name="de Groot N.N."/>
        </authorList>
    </citation>
    <scope>NUCLEOTIDE SEQUENCE [LARGE SCALE GENOMIC DNA]</scope>
    <source>
        <strain evidence="2 3">DSM 19182</strain>
    </source>
</reference>
<proteinExistence type="predicted"/>
<dbReference type="Pfam" id="PF02810">
    <property type="entry name" value="SEC-C"/>
    <property type="match status" value="1"/>
</dbReference>
<dbReference type="EMBL" id="FOBL01000007">
    <property type="protein sequence ID" value="SEL68969.1"/>
    <property type="molecule type" value="Genomic_DNA"/>
</dbReference>
<evidence type="ECO:0000313" key="2">
    <source>
        <dbReference type="EMBL" id="SEL68969.1"/>
    </source>
</evidence>
<dbReference type="Proteomes" id="UP000321425">
    <property type="component" value="Unassembled WGS sequence"/>
</dbReference>
<evidence type="ECO:0000313" key="3">
    <source>
        <dbReference type="Proteomes" id="UP000198548"/>
    </source>
</evidence>
<dbReference type="SUPFAM" id="SSF103642">
    <property type="entry name" value="Sec-C motif"/>
    <property type="match status" value="1"/>
</dbReference>
<name>A0A1H7S9L8_9LACT</name>
<dbReference type="Gene3D" id="3.10.450.50">
    <property type="match status" value="1"/>
</dbReference>
<reference evidence="1 4" key="2">
    <citation type="submission" date="2019-07" db="EMBL/GenBank/DDBJ databases">
        <title>Whole genome shotgun sequence of Alkalibacterium putridalgicola NBRC 103243.</title>
        <authorList>
            <person name="Hosoyama A."/>
            <person name="Uohara A."/>
            <person name="Ohji S."/>
            <person name="Ichikawa N."/>
        </authorList>
    </citation>
    <scope>NUCLEOTIDE SEQUENCE [LARGE SCALE GENOMIC DNA]</scope>
    <source>
        <strain evidence="1 4">NBRC 103243</strain>
    </source>
</reference>
<dbReference type="STRING" id="426703.SAMN04488100_10757"/>
<accession>A0A1H7S9L8</accession>
<evidence type="ECO:0000313" key="1">
    <source>
        <dbReference type="EMBL" id="GEK89107.1"/>
    </source>
</evidence>